<dbReference type="InterPro" id="IPR027806">
    <property type="entry name" value="HARBI1_dom"/>
</dbReference>
<evidence type="ECO:0000256" key="1">
    <source>
        <dbReference type="ARBA" id="ARBA00001968"/>
    </source>
</evidence>
<dbReference type="EMBL" id="JBIYXZ010002073">
    <property type="protein sequence ID" value="KAL3060454.1"/>
    <property type="molecule type" value="Genomic_DNA"/>
</dbReference>
<dbReference type="Pfam" id="PF13359">
    <property type="entry name" value="DDE_Tnp_4"/>
    <property type="match status" value="1"/>
</dbReference>
<comment type="caution">
    <text evidence="9">The sequence shown here is derived from an EMBL/GenBank/DDBJ whole genome shotgun (WGS) entry which is preliminary data.</text>
</comment>
<feature type="domain" description="DDE Tnp4" evidence="8">
    <location>
        <begin position="95"/>
        <end position="249"/>
    </location>
</feature>
<evidence type="ECO:0000256" key="4">
    <source>
        <dbReference type="ARBA" id="ARBA00022722"/>
    </source>
</evidence>
<dbReference type="Proteomes" id="UP001619887">
    <property type="component" value="Unassembled WGS sequence"/>
</dbReference>
<comment type="subcellular location">
    <subcellularLocation>
        <location evidence="2">Nucleus</location>
    </subcellularLocation>
</comment>
<evidence type="ECO:0000256" key="6">
    <source>
        <dbReference type="ARBA" id="ARBA00022801"/>
    </source>
</evidence>
<evidence type="ECO:0000256" key="7">
    <source>
        <dbReference type="ARBA" id="ARBA00023242"/>
    </source>
</evidence>
<evidence type="ECO:0000259" key="8">
    <source>
        <dbReference type="Pfam" id="PF13359"/>
    </source>
</evidence>
<evidence type="ECO:0000256" key="2">
    <source>
        <dbReference type="ARBA" id="ARBA00004123"/>
    </source>
</evidence>
<dbReference type="GO" id="GO:0046872">
    <property type="term" value="F:metal ion binding"/>
    <property type="evidence" value="ECO:0007669"/>
    <property type="project" value="UniProtKB-KW"/>
</dbReference>
<comment type="similarity">
    <text evidence="3">Belongs to the HARBI1 family.</text>
</comment>
<keyword evidence="6" id="KW-0378">Hydrolase</keyword>
<comment type="cofactor">
    <cofactor evidence="1">
        <name>a divalent metal cation</name>
        <dbReference type="ChEBI" id="CHEBI:60240"/>
    </cofactor>
</comment>
<keyword evidence="7" id="KW-0539">Nucleus</keyword>
<dbReference type="GO" id="GO:0016787">
    <property type="term" value="F:hydrolase activity"/>
    <property type="evidence" value="ECO:0007669"/>
    <property type="project" value="UniProtKB-KW"/>
</dbReference>
<evidence type="ECO:0000256" key="3">
    <source>
        <dbReference type="ARBA" id="ARBA00006958"/>
    </source>
</evidence>
<evidence type="ECO:0000313" key="9">
    <source>
        <dbReference type="EMBL" id="KAL3060454.1"/>
    </source>
</evidence>
<keyword evidence="5" id="KW-0479">Metal-binding</keyword>
<dbReference type="InterPro" id="IPR045249">
    <property type="entry name" value="HARBI1-like"/>
</dbReference>
<evidence type="ECO:0000256" key="5">
    <source>
        <dbReference type="ARBA" id="ARBA00022723"/>
    </source>
</evidence>
<sequence>MQLLPDEENHGWGHTITILITVYWLAHGLSYSVVCRAFQIPTSTVCRLVHIGTAKIAALRKVVITLPSHQDLHEVAAGFERLANSPGFAKCVGAIDGCHIRIKTPPGPGGQDYVNRKLFPSIQLQAICDGKGKFLNIFAGYPGSVHDTRVLKNSRIFKEALYPPAGYFLVGDGGYPCITQPVAIITPYREPVQGRIRRRFNGHHAKARLIVEHAFGMMKMRWRCLLFKALEVSHTFAPMVITACAVLHNICLTAGDVLEPLQTEDDLDVPAPRPIMGERSANGWRDRLAAQVSAPDVQPRELEDHDYI</sequence>
<reference evidence="9 10" key="2">
    <citation type="journal article" date="2024" name="G3 (Bethesda)">
        <title>The genome of the cryopelagic Antarctic bald notothen, Trematomus borchgrevinki.</title>
        <authorList>
            <person name="Rayamajhi N."/>
            <person name="Rivera-Colon A.G."/>
            <person name="Minhas B.F."/>
            <person name="Cheng C.C."/>
            <person name="Catchen J.M."/>
        </authorList>
    </citation>
    <scope>NUCLEOTIDE SEQUENCE [LARGE SCALE GENOMIC DNA]</scope>
    <source>
        <strain evidence="9">AGRC-2024</strain>
    </source>
</reference>
<dbReference type="PANTHER" id="PTHR22930:SF206">
    <property type="entry name" value="NUCLEASE HARBI1"/>
    <property type="match status" value="1"/>
</dbReference>
<dbReference type="GO" id="GO:0004518">
    <property type="term" value="F:nuclease activity"/>
    <property type="evidence" value="ECO:0007669"/>
    <property type="project" value="UniProtKB-KW"/>
</dbReference>
<name>A0ABD2H235_PAGBO</name>
<protein>
    <recommendedName>
        <fullName evidence="8">DDE Tnp4 domain-containing protein</fullName>
    </recommendedName>
</protein>
<dbReference type="AlphaFoldDB" id="A0ABD2H235"/>
<keyword evidence="4" id="KW-0540">Nuclease</keyword>
<dbReference type="PANTHER" id="PTHR22930">
    <property type="match status" value="1"/>
</dbReference>
<keyword evidence="10" id="KW-1185">Reference proteome</keyword>
<dbReference type="GO" id="GO:0005634">
    <property type="term" value="C:nucleus"/>
    <property type="evidence" value="ECO:0007669"/>
    <property type="project" value="UniProtKB-SubCell"/>
</dbReference>
<organism evidence="9 10">
    <name type="scientific">Pagothenia borchgrevinki</name>
    <name type="common">Bald rockcod</name>
    <name type="synonym">Trematomus borchgrevinki</name>
    <dbReference type="NCBI Taxonomy" id="8213"/>
    <lineage>
        <taxon>Eukaryota</taxon>
        <taxon>Metazoa</taxon>
        <taxon>Chordata</taxon>
        <taxon>Craniata</taxon>
        <taxon>Vertebrata</taxon>
        <taxon>Euteleostomi</taxon>
        <taxon>Actinopterygii</taxon>
        <taxon>Neopterygii</taxon>
        <taxon>Teleostei</taxon>
        <taxon>Neoteleostei</taxon>
        <taxon>Acanthomorphata</taxon>
        <taxon>Eupercaria</taxon>
        <taxon>Perciformes</taxon>
        <taxon>Notothenioidei</taxon>
        <taxon>Nototheniidae</taxon>
        <taxon>Pagothenia</taxon>
    </lineage>
</organism>
<reference evidence="9 10" key="1">
    <citation type="journal article" date="2022" name="G3 (Bethesda)">
        <title>Evaluating Illumina-, Nanopore-, and PacBio-based genome assembly strategies with the bald notothen, Trematomus borchgrevinki.</title>
        <authorList>
            <person name="Rayamajhi N."/>
            <person name="Cheng C.C."/>
            <person name="Catchen J.M."/>
        </authorList>
    </citation>
    <scope>NUCLEOTIDE SEQUENCE [LARGE SCALE GENOMIC DNA]</scope>
    <source>
        <strain evidence="9">AGRC-2024</strain>
    </source>
</reference>
<accession>A0ABD2H235</accession>
<gene>
    <name evidence="9" type="ORF">OYC64_014914</name>
</gene>
<proteinExistence type="inferred from homology"/>
<evidence type="ECO:0000313" key="10">
    <source>
        <dbReference type="Proteomes" id="UP001619887"/>
    </source>
</evidence>